<sequence length="342" mass="35667">MRRGPRIALVTVTVVATAAIVALGVIALVLSRLGGDPAEVPAGWAAPAALPVSAPLPADRLAFDSDRTGTFEIFAVGTDGSSPVQLTEDDAYDSWSPRLSPDRRTILVHRAPAGKHDLDPAAVSIWAIAADGTGLVELRPAGLDGWVFQGHAEWSPDGGSLVLFGGSRLSPQIHVTDALGQHPRAVTDRGGTNLDPSFAPDGAEIVFVGCPSAICTERDYEIFRIPTEGGEAIRVTTDDLRDHDPYWSPDGARLAWLTAFGGPGVGVWDVRIAAADGADPVRLFGDAGVTSRPAFSADSRTVFVHRIPPGGTTFGVFRIGVDGAGPVEVTSGQPGSNEYPSP</sequence>
<dbReference type="PANTHER" id="PTHR36842:SF1">
    <property type="entry name" value="PROTEIN TOLB"/>
    <property type="match status" value="1"/>
</dbReference>
<dbReference type="InterPro" id="IPR011659">
    <property type="entry name" value="WD40"/>
</dbReference>
<reference evidence="3" key="1">
    <citation type="submission" date="2021-03" db="EMBL/GenBank/DDBJ databases">
        <title>Pengzhenrongella sicca gen. nov., sp. nov., a new member of suborder Micrococcineae isolated from High-Arctic tundra soil.</title>
        <authorList>
            <person name="Peng F."/>
        </authorList>
    </citation>
    <scope>NUCLEOTIDE SEQUENCE</scope>
    <source>
        <strain evidence="3">LRZ-2</strain>
    </source>
</reference>
<evidence type="ECO:0000256" key="1">
    <source>
        <dbReference type="ARBA" id="ARBA00009820"/>
    </source>
</evidence>
<evidence type="ECO:0000313" key="4">
    <source>
        <dbReference type="Proteomes" id="UP000663937"/>
    </source>
</evidence>
<gene>
    <name evidence="3" type="ORF">J4E96_18700</name>
</gene>
<dbReference type="AlphaFoldDB" id="A0A8A4ZFK6"/>
<keyword evidence="4" id="KW-1185">Reference proteome</keyword>
<dbReference type="KEGG" id="psic:J4E96_18700"/>
<evidence type="ECO:0000313" key="3">
    <source>
        <dbReference type="EMBL" id="QTE29277.1"/>
    </source>
</evidence>
<dbReference type="RefSeq" id="WP_227423548.1">
    <property type="nucleotide sequence ID" value="NZ_CP071868.1"/>
</dbReference>
<dbReference type="Gene3D" id="2.120.10.30">
    <property type="entry name" value="TolB, C-terminal domain"/>
    <property type="match status" value="2"/>
</dbReference>
<protein>
    <submittedName>
        <fullName evidence="3">PD40 domain-containing protein</fullName>
    </submittedName>
</protein>
<evidence type="ECO:0000256" key="2">
    <source>
        <dbReference type="SAM" id="Phobius"/>
    </source>
</evidence>
<feature type="transmembrane region" description="Helical" evidence="2">
    <location>
        <begin position="7"/>
        <end position="30"/>
    </location>
</feature>
<dbReference type="SUPFAM" id="SSF69304">
    <property type="entry name" value="Tricorn protease N-terminal domain"/>
    <property type="match status" value="1"/>
</dbReference>
<dbReference type="Pfam" id="PF07676">
    <property type="entry name" value="PD40"/>
    <property type="match status" value="1"/>
</dbReference>
<dbReference type="PANTHER" id="PTHR36842">
    <property type="entry name" value="PROTEIN TOLB HOMOLOG"/>
    <property type="match status" value="1"/>
</dbReference>
<keyword evidence="2" id="KW-1133">Transmembrane helix</keyword>
<name>A0A8A4ZFK6_9MICO</name>
<dbReference type="Proteomes" id="UP000663937">
    <property type="component" value="Chromosome"/>
</dbReference>
<dbReference type="InterPro" id="IPR011042">
    <property type="entry name" value="6-blade_b-propeller_TolB-like"/>
</dbReference>
<dbReference type="EMBL" id="CP071868">
    <property type="protein sequence ID" value="QTE29277.1"/>
    <property type="molecule type" value="Genomic_DNA"/>
</dbReference>
<proteinExistence type="inferred from homology"/>
<comment type="similarity">
    <text evidence="1">Belongs to the TolB family.</text>
</comment>
<keyword evidence="2" id="KW-0472">Membrane</keyword>
<accession>A0A8A4ZFK6</accession>
<keyword evidence="2" id="KW-0812">Transmembrane</keyword>
<organism evidence="3 4">
    <name type="scientific">Pengzhenrongella sicca</name>
    <dbReference type="NCBI Taxonomy" id="2819238"/>
    <lineage>
        <taxon>Bacteria</taxon>
        <taxon>Bacillati</taxon>
        <taxon>Actinomycetota</taxon>
        <taxon>Actinomycetes</taxon>
        <taxon>Micrococcales</taxon>
        <taxon>Pengzhenrongella</taxon>
    </lineage>
</organism>